<dbReference type="InterPro" id="IPR006480">
    <property type="entry name" value="Phage_holin_4_1"/>
</dbReference>
<sequence>MKLLFINAFLNKDYEALYQKIELELIMWVIVLIAIIIDLISGLRKASQMGELHTSYGFRRTVSKMVQYYGLLCFAFMFDILSSMILPLPYFTMLASFFLVFIEAKSVLEKAQDKDRRKINENLKDLITLIENKDNLLKGVSEILKNSENLQTEQHGTDK</sequence>
<dbReference type="RefSeq" id="WP_110309194.1">
    <property type="nucleotide sequence ID" value="NZ_QICL01000001.1"/>
</dbReference>
<evidence type="ECO:0000256" key="3">
    <source>
        <dbReference type="ARBA" id="ARBA00022989"/>
    </source>
</evidence>
<dbReference type="EMBL" id="QICL01000001">
    <property type="protein sequence ID" value="PXV69245.1"/>
    <property type="molecule type" value="Genomic_DNA"/>
</dbReference>
<comment type="subcellular location">
    <subcellularLocation>
        <location evidence="1">Membrane</location>
        <topology evidence="1">Multi-pass membrane protein</topology>
    </subcellularLocation>
</comment>
<comment type="caution">
    <text evidence="6">The sequence shown here is derived from an EMBL/GenBank/DDBJ whole genome shotgun (WGS) entry which is preliminary data.</text>
</comment>
<keyword evidence="7" id="KW-1185">Reference proteome</keyword>
<name>A0A2V3Q1Q1_9BACT</name>
<feature type="transmembrane region" description="Helical" evidence="5">
    <location>
        <begin position="25"/>
        <end position="44"/>
    </location>
</feature>
<evidence type="ECO:0000256" key="2">
    <source>
        <dbReference type="ARBA" id="ARBA00022692"/>
    </source>
</evidence>
<reference evidence="6 7" key="1">
    <citation type="submission" date="2018-03" db="EMBL/GenBank/DDBJ databases">
        <title>Genomic Encyclopedia of Archaeal and Bacterial Type Strains, Phase II (KMG-II): from individual species to whole genera.</title>
        <authorList>
            <person name="Goeker M."/>
        </authorList>
    </citation>
    <scope>NUCLEOTIDE SEQUENCE [LARGE SCALE GENOMIC DNA]</scope>
    <source>
        <strain evidence="6 7">DSM 100214</strain>
    </source>
</reference>
<evidence type="ECO:0000313" key="6">
    <source>
        <dbReference type="EMBL" id="PXV69245.1"/>
    </source>
</evidence>
<protein>
    <submittedName>
        <fullName evidence="6">Phage-related holin</fullName>
    </submittedName>
</protein>
<dbReference type="GO" id="GO:0016020">
    <property type="term" value="C:membrane"/>
    <property type="evidence" value="ECO:0007669"/>
    <property type="project" value="UniProtKB-SubCell"/>
</dbReference>
<gene>
    <name evidence="6" type="ORF">CLV62_101514</name>
</gene>
<dbReference type="OrthoDB" id="1148930at2"/>
<accession>A0A2V3Q1Q1</accession>
<proteinExistence type="predicted"/>
<keyword evidence="4 5" id="KW-0472">Membrane</keyword>
<evidence type="ECO:0000313" key="7">
    <source>
        <dbReference type="Proteomes" id="UP000247973"/>
    </source>
</evidence>
<keyword evidence="3 5" id="KW-1133">Transmembrane helix</keyword>
<evidence type="ECO:0000256" key="1">
    <source>
        <dbReference type="ARBA" id="ARBA00004141"/>
    </source>
</evidence>
<evidence type="ECO:0000256" key="4">
    <source>
        <dbReference type="ARBA" id="ARBA00023136"/>
    </source>
</evidence>
<evidence type="ECO:0000256" key="5">
    <source>
        <dbReference type="SAM" id="Phobius"/>
    </source>
</evidence>
<keyword evidence="2 5" id="KW-0812">Transmembrane</keyword>
<organism evidence="6 7">
    <name type="scientific">Dysgonomonas alginatilytica</name>
    <dbReference type="NCBI Taxonomy" id="1605892"/>
    <lineage>
        <taxon>Bacteria</taxon>
        <taxon>Pseudomonadati</taxon>
        <taxon>Bacteroidota</taxon>
        <taxon>Bacteroidia</taxon>
        <taxon>Bacteroidales</taxon>
        <taxon>Dysgonomonadaceae</taxon>
        <taxon>Dysgonomonas</taxon>
    </lineage>
</organism>
<feature type="transmembrane region" description="Helical" evidence="5">
    <location>
        <begin position="90"/>
        <end position="108"/>
    </location>
</feature>
<dbReference type="Proteomes" id="UP000247973">
    <property type="component" value="Unassembled WGS sequence"/>
</dbReference>
<dbReference type="Pfam" id="PF05105">
    <property type="entry name" value="Phage_holin_4_1"/>
    <property type="match status" value="1"/>
</dbReference>
<dbReference type="AlphaFoldDB" id="A0A2V3Q1Q1"/>